<keyword evidence="3" id="KW-1185">Reference proteome</keyword>
<gene>
    <name evidence="2" type="ORF">F383_35144</name>
</gene>
<dbReference type="Proteomes" id="UP000032142">
    <property type="component" value="Unassembled WGS sequence"/>
</dbReference>
<sequence length="102" mass="11394">MEQVEEQVEEQVADNGYQKWEESGASGKVASLHLPHSTKSPNIPFPNTLSSSTSFESPSELRFQRSEQGFEATQRYGAGYVEVYGIRRTKALEATGGQLRRK</sequence>
<feature type="compositionally biased region" description="Acidic residues" evidence="1">
    <location>
        <begin position="1"/>
        <end position="12"/>
    </location>
</feature>
<evidence type="ECO:0000313" key="3">
    <source>
        <dbReference type="Proteomes" id="UP000032142"/>
    </source>
</evidence>
<feature type="compositionally biased region" description="Low complexity" evidence="1">
    <location>
        <begin position="48"/>
        <end position="58"/>
    </location>
</feature>
<feature type="region of interest" description="Disordered" evidence="1">
    <location>
        <begin position="1"/>
        <end position="58"/>
    </location>
</feature>
<reference evidence="3" key="1">
    <citation type="submission" date="2014-09" db="EMBL/GenBank/DDBJ databases">
        <authorList>
            <person name="Mudge J."/>
            <person name="Ramaraj T."/>
            <person name="Lindquist I.E."/>
            <person name="Bharti A.K."/>
            <person name="Sundararajan A."/>
            <person name="Cameron C.T."/>
            <person name="Woodward J.E."/>
            <person name="May G.D."/>
            <person name="Brubaker C."/>
            <person name="Broadhvest J."/>
            <person name="Wilkins T.A."/>
        </authorList>
    </citation>
    <scope>NUCLEOTIDE SEQUENCE</scope>
    <source>
        <strain evidence="3">cv. AKA8401</strain>
    </source>
</reference>
<protein>
    <submittedName>
        <fullName evidence="2">Uncharacterized protein</fullName>
    </submittedName>
</protein>
<organism evidence="2 3">
    <name type="scientific">Gossypium arboreum</name>
    <name type="common">Tree cotton</name>
    <name type="synonym">Gossypium nanking</name>
    <dbReference type="NCBI Taxonomy" id="29729"/>
    <lineage>
        <taxon>Eukaryota</taxon>
        <taxon>Viridiplantae</taxon>
        <taxon>Streptophyta</taxon>
        <taxon>Embryophyta</taxon>
        <taxon>Tracheophyta</taxon>
        <taxon>Spermatophyta</taxon>
        <taxon>Magnoliopsida</taxon>
        <taxon>eudicotyledons</taxon>
        <taxon>Gunneridae</taxon>
        <taxon>Pentapetalae</taxon>
        <taxon>rosids</taxon>
        <taxon>malvids</taxon>
        <taxon>Malvales</taxon>
        <taxon>Malvaceae</taxon>
        <taxon>Malvoideae</taxon>
        <taxon>Gossypium</taxon>
    </lineage>
</organism>
<dbReference type="EMBL" id="JRRC01491148">
    <property type="protein sequence ID" value="KHG08182.1"/>
    <property type="molecule type" value="Genomic_DNA"/>
</dbReference>
<name>A0A0B0N661_GOSAR</name>
<evidence type="ECO:0000313" key="2">
    <source>
        <dbReference type="EMBL" id="KHG08182.1"/>
    </source>
</evidence>
<accession>A0A0B0N661</accession>
<proteinExistence type="predicted"/>
<comment type="caution">
    <text evidence="2">The sequence shown here is derived from an EMBL/GenBank/DDBJ whole genome shotgun (WGS) entry which is preliminary data.</text>
</comment>
<dbReference type="AlphaFoldDB" id="A0A0B0N661"/>
<feature type="compositionally biased region" description="Polar residues" evidence="1">
    <location>
        <begin position="37"/>
        <end position="47"/>
    </location>
</feature>
<evidence type="ECO:0000256" key="1">
    <source>
        <dbReference type="SAM" id="MobiDB-lite"/>
    </source>
</evidence>